<sequence length="183" mass="21058">MRDALRVLTEDDYWLYGPNVHEFDEVVGLIQKYSDYADACVEQMISGADVPPEFADAHVEVSSDLRYYNHLEKDLLWSFALWRLQGMFEAVLVVRYLSKKPGKRLFGLKAKLEAMAAEEYRTPEADVAELLAWANLRNLLSHSPPEHFHPVAVDRQDVEEYVSLLKRVCADWGAQRAEMNNVL</sequence>
<evidence type="ECO:0000313" key="2">
    <source>
        <dbReference type="Proteomes" id="UP000216433"/>
    </source>
</evidence>
<dbReference type="AlphaFoldDB" id="A0A270NKQ5"/>
<protein>
    <submittedName>
        <fullName evidence="1">Uncharacterized protein</fullName>
    </submittedName>
</protein>
<reference evidence="1 2" key="1">
    <citation type="submission" date="2017-06" db="EMBL/GenBank/DDBJ databases">
        <title>Genome sequencing and assembly of Stenotrophomonas maltophilia DF07.</title>
        <authorList>
            <person name="Iyer R."/>
        </authorList>
    </citation>
    <scope>NUCLEOTIDE SEQUENCE [LARGE SCALE GENOMIC DNA]</scope>
    <source>
        <strain evidence="1 2">DF07</strain>
    </source>
</reference>
<dbReference type="EMBL" id="NJGC01000007">
    <property type="protein sequence ID" value="PAM72310.1"/>
    <property type="molecule type" value="Genomic_DNA"/>
</dbReference>
<dbReference type="Proteomes" id="UP000216433">
    <property type="component" value="Unassembled WGS sequence"/>
</dbReference>
<proteinExistence type="predicted"/>
<dbReference type="RefSeq" id="WP_071305778.1">
    <property type="nucleotide sequence ID" value="NZ_NJGC01000007.1"/>
</dbReference>
<accession>A0A270NKQ5</accession>
<organism evidence="1 2">
    <name type="scientific">Stenotrophomonas maltophilia</name>
    <name type="common">Pseudomonas maltophilia</name>
    <name type="synonym">Xanthomonas maltophilia</name>
    <dbReference type="NCBI Taxonomy" id="40324"/>
    <lineage>
        <taxon>Bacteria</taxon>
        <taxon>Pseudomonadati</taxon>
        <taxon>Pseudomonadota</taxon>
        <taxon>Gammaproteobacteria</taxon>
        <taxon>Lysobacterales</taxon>
        <taxon>Lysobacteraceae</taxon>
        <taxon>Stenotrophomonas</taxon>
        <taxon>Stenotrophomonas maltophilia group</taxon>
    </lineage>
</organism>
<evidence type="ECO:0000313" key="1">
    <source>
        <dbReference type="EMBL" id="PAM72310.1"/>
    </source>
</evidence>
<name>A0A270NKQ5_STEMA</name>
<gene>
    <name evidence="1" type="ORF">CEK00_08190</name>
</gene>
<comment type="caution">
    <text evidence="1">The sequence shown here is derived from an EMBL/GenBank/DDBJ whole genome shotgun (WGS) entry which is preliminary data.</text>
</comment>